<feature type="transmembrane region" description="Helical" evidence="1">
    <location>
        <begin position="66"/>
        <end position="84"/>
    </location>
</feature>
<keyword evidence="1" id="KW-0472">Membrane</keyword>
<dbReference type="Proteomes" id="UP000190837">
    <property type="component" value="Unassembled WGS sequence"/>
</dbReference>
<protein>
    <submittedName>
        <fullName evidence="2">Uncharacterized protein</fullName>
    </submittedName>
</protein>
<dbReference type="EMBL" id="FKLO01000049">
    <property type="protein sequence ID" value="SAM65518.1"/>
    <property type="molecule type" value="Genomic_DNA"/>
</dbReference>
<organism evidence="2 3">
    <name type="scientific">Cardiobacterium hominis</name>
    <dbReference type="NCBI Taxonomy" id="2718"/>
    <lineage>
        <taxon>Bacteria</taxon>
        <taxon>Pseudomonadati</taxon>
        <taxon>Pseudomonadota</taxon>
        <taxon>Gammaproteobacteria</taxon>
        <taxon>Cardiobacteriales</taxon>
        <taxon>Cardiobacteriaceae</taxon>
        <taxon>Cardiobacterium</taxon>
    </lineage>
</organism>
<sequence>MKGILALIITGLLLAGLFMLFDYWMERPYVAQTGTWILYAALWLLLVYPCYLFARLFPEQPNPASGYILTLIFTTLFAWILSWAPRLLAVAYFSEAQTMQATVIGVKDCDSTRVRGIRFCACDTKWTLRLPDGNNYKVCTSRTSERSHIPVNTPVTVTVRDSVFDRSIE</sequence>
<dbReference type="AlphaFoldDB" id="A0A1C3H4N0"/>
<accession>A0A1C3H4N0</accession>
<keyword evidence="1" id="KW-1133">Transmembrane helix</keyword>
<reference evidence="3" key="1">
    <citation type="submission" date="2016-04" db="EMBL/GenBank/DDBJ databases">
        <authorList>
            <person name="Tagini F."/>
        </authorList>
    </citation>
    <scope>NUCLEOTIDE SEQUENCE [LARGE SCALE GENOMIC DNA]</scope>
    <source>
        <strain evidence="3">CHUV0807</strain>
    </source>
</reference>
<proteinExistence type="predicted"/>
<evidence type="ECO:0000313" key="3">
    <source>
        <dbReference type="Proteomes" id="UP000190837"/>
    </source>
</evidence>
<gene>
    <name evidence="2" type="ORF">CHUV0807_1365</name>
</gene>
<keyword evidence="1" id="KW-0812">Transmembrane</keyword>
<evidence type="ECO:0000313" key="2">
    <source>
        <dbReference type="EMBL" id="SAM65518.1"/>
    </source>
</evidence>
<dbReference type="RefSeq" id="WP_079540708.1">
    <property type="nucleotide sequence ID" value="NZ_FKLO01000049.1"/>
</dbReference>
<feature type="transmembrane region" description="Helical" evidence="1">
    <location>
        <begin position="36"/>
        <end position="54"/>
    </location>
</feature>
<name>A0A1C3H4N0_9GAMM</name>
<evidence type="ECO:0000256" key="1">
    <source>
        <dbReference type="SAM" id="Phobius"/>
    </source>
</evidence>